<feature type="transmembrane region" description="Helical" evidence="1">
    <location>
        <begin position="265"/>
        <end position="284"/>
    </location>
</feature>
<keyword evidence="1" id="KW-1133">Transmembrane helix</keyword>
<dbReference type="InterPro" id="IPR032809">
    <property type="entry name" value="Put_HupE_UreJ"/>
</dbReference>
<accession>A0A1I2EYN4</accession>
<feature type="transmembrane region" description="Helical" evidence="1">
    <location>
        <begin position="21"/>
        <end position="40"/>
    </location>
</feature>
<dbReference type="OrthoDB" id="9808870at2"/>
<reference evidence="3" key="1">
    <citation type="submission" date="2016-10" db="EMBL/GenBank/DDBJ databases">
        <authorList>
            <person name="Varghese N."/>
            <person name="Submissions S."/>
        </authorList>
    </citation>
    <scope>NUCLEOTIDE SEQUENCE [LARGE SCALE GENOMIC DNA]</scope>
    <source>
        <strain evidence="3">ATCC 25963</strain>
    </source>
</reference>
<dbReference type="STRING" id="54.SAMN02745121_06301"/>
<dbReference type="InterPro" id="IPR018247">
    <property type="entry name" value="EF_Hand_1_Ca_BS"/>
</dbReference>
<dbReference type="EMBL" id="FOMX01000024">
    <property type="protein sequence ID" value="SFE97350.1"/>
    <property type="molecule type" value="Genomic_DNA"/>
</dbReference>
<name>A0A1I2EYN4_9BACT</name>
<dbReference type="AlphaFoldDB" id="A0A1I2EYN4"/>
<keyword evidence="3" id="KW-1185">Reference proteome</keyword>
<gene>
    <name evidence="2" type="ORF">SAMN02745121_06301</name>
</gene>
<evidence type="ECO:0000313" key="2">
    <source>
        <dbReference type="EMBL" id="SFE97350.1"/>
    </source>
</evidence>
<dbReference type="Pfam" id="PF13795">
    <property type="entry name" value="HupE_UreJ_2"/>
    <property type="match status" value="1"/>
</dbReference>
<evidence type="ECO:0000256" key="1">
    <source>
        <dbReference type="SAM" id="Phobius"/>
    </source>
</evidence>
<dbReference type="PROSITE" id="PS00018">
    <property type="entry name" value="EF_HAND_1"/>
    <property type="match status" value="1"/>
</dbReference>
<organism evidence="2 3">
    <name type="scientific">Nannocystis exedens</name>
    <dbReference type="NCBI Taxonomy" id="54"/>
    <lineage>
        <taxon>Bacteria</taxon>
        <taxon>Pseudomonadati</taxon>
        <taxon>Myxococcota</taxon>
        <taxon>Polyangia</taxon>
        <taxon>Nannocystales</taxon>
        <taxon>Nannocystaceae</taxon>
        <taxon>Nannocystis</taxon>
    </lineage>
</organism>
<protein>
    <submittedName>
        <fullName evidence="2">HupE / UreJ protein</fullName>
    </submittedName>
</protein>
<feature type="transmembrane region" description="Helical" evidence="1">
    <location>
        <begin position="291"/>
        <end position="310"/>
    </location>
</feature>
<proteinExistence type="predicted"/>
<feature type="transmembrane region" description="Helical" evidence="1">
    <location>
        <begin position="322"/>
        <end position="348"/>
    </location>
</feature>
<feature type="transmembrane region" description="Helical" evidence="1">
    <location>
        <begin position="236"/>
        <end position="259"/>
    </location>
</feature>
<dbReference type="Proteomes" id="UP000199400">
    <property type="component" value="Unassembled WGS sequence"/>
</dbReference>
<feature type="transmembrane region" description="Helical" evidence="1">
    <location>
        <begin position="212"/>
        <end position="229"/>
    </location>
</feature>
<keyword evidence="1" id="KW-0812">Transmembrane</keyword>
<keyword evidence="1" id="KW-0472">Membrane</keyword>
<feature type="transmembrane region" description="Helical" evidence="1">
    <location>
        <begin position="360"/>
        <end position="376"/>
    </location>
</feature>
<evidence type="ECO:0000313" key="3">
    <source>
        <dbReference type="Proteomes" id="UP000199400"/>
    </source>
</evidence>
<sequence length="382" mass="39672">MLTAAPCDNKVFERTGLSRHVARDMVIGACLLVLVVPGIAGAHQVGLSRGVYTVDGAAVAVELTFARGELRALAPGLDADGDGTLSEGELAADGAALGPVVAGVGLAAGGEPCVGAATRAWLTEEDGASLALRFECPRATTALTLTWSLFDRLSPGHRHLAQFQRPGAGPEDIFAEPVLQARAPAATVAVEGDRGEAPARPVSAYFELGVEHILIGTDHLVFLLGLVVVGGRLRSLVAVITAFTLGHSLSLALATLGIWTPSGAWVEPAIALSIAYVGVENFFVPDAAGRWRITLPFGFVHGFGFAGVLAELGLPAGEVGPALLLFNLGVEAGQLAVLALVLPVLLALGRWEPYRRLHGAKWISGAIVLAGLWWFFERVLGG</sequence>
<dbReference type="RefSeq" id="WP_143141055.1">
    <property type="nucleotide sequence ID" value="NZ_FOMX01000024.1"/>
</dbReference>